<dbReference type="InterPro" id="IPR032466">
    <property type="entry name" value="Metal_Hydrolase"/>
</dbReference>
<dbReference type="Pfam" id="PF01979">
    <property type="entry name" value="Amidohydro_1"/>
    <property type="match status" value="1"/>
</dbReference>
<dbReference type="InterPro" id="IPR006680">
    <property type="entry name" value="Amidohydro-rel"/>
</dbReference>
<feature type="domain" description="Amidohydrolase-related" evidence="1">
    <location>
        <begin position="56"/>
        <end position="140"/>
    </location>
</feature>
<dbReference type="InterPro" id="IPR011059">
    <property type="entry name" value="Metal-dep_hydrolase_composite"/>
</dbReference>
<dbReference type="Gene3D" id="3.20.20.140">
    <property type="entry name" value="Metal-dependent hydrolases"/>
    <property type="match status" value="1"/>
</dbReference>
<dbReference type="PANTHER" id="PTHR43135:SF3">
    <property type="entry name" value="ALPHA-D-RIBOSE 1-METHYLPHOSPHONATE 5-TRIPHOSPHATE DIPHOSPHATASE"/>
    <property type="match status" value="1"/>
</dbReference>
<dbReference type="AlphaFoldDB" id="X0UJ72"/>
<sequence length="158" mass="16874">MKTILTNCTVIACTGKQPMKDVIVIVEDDKIAEVKAGTYSQAVGEGERVFDLEGGYVLPGLWDVHAHLGDLIPDPKHLLETESPIDYAIRAGRNAMDALRAGITGIRILGEDHYADVAWKRAFDAGVFVGPRLFVCGKAMCITGGHGHGTLGSVEVDG</sequence>
<accession>X0UJ72</accession>
<dbReference type="GO" id="GO:0016810">
    <property type="term" value="F:hydrolase activity, acting on carbon-nitrogen (but not peptide) bonds"/>
    <property type="evidence" value="ECO:0007669"/>
    <property type="project" value="InterPro"/>
</dbReference>
<dbReference type="EMBL" id="BARS01022946">
    <property type="protein sequence ID" value="GAG05839.1"/>
    <property type="molecule type" value="Genomic_DNA"/>
</dbReference>
<organism evidence="2">
    <name type="scientific">marine sediment metagenome</name>
    <dbReference type="NCBI Taxonomy" id="412755"/>
    <lineage>
        <taxon>unclassified sequences</taxon>
        <taxon>metagenomes</taxon>
        <taxon>ecological metagenomes</taxon>
    </lineage>
</organism>
<dbReference type="SUPFAM" id="SSF51338">
    <property type="entry name" value="Composite domain of metallo-dependent hydrolases"/>
    <property type="match status" value="1"/>
</dbReference>
<evidence type="ECO:0000259" key="1">
    <source>
        <dbReference type="Pfam" id="PF01979"/>
    </source>
</evidence>
<feature type="non-terminal residue" evidence="2">
    <location>
        <position position="158"/>
    </location>
</feature>
<dbReference type="SUPFAM" id="SSF51556">
    <property type="entry name" value="Metallo-dependent hydrolases"/>
    <property type="match status" value="1"/>
</dbReference>
<protein>
    <recommendedName>
        <fullName evidence="1">Amidohydrolase-related domain-containing protein</fullName>
    </recommendedName>
</protein>
<dbReference type="InterPro" id="IPR051781">
    <property type="entry name" value="Metallo-dep_Hydrolase"/>
</dbReference>
<reference evidence="2" key="1">
    <citation type="journal article" date="2014" name="Front. Microbiol.">
        <title>High frequency of phylogenetically diverse reductive dehalogenase-homologous genes in deep subseafloor sedimentary metagenomes.</title>
        <authorList>
            <person name="Kawai M."/>
            <person name="Futagami T."/>
            <person name="Toyoda A."/>
            <person name="Takaki Y."/>
            <person name="Nishi S."/>
            <person name="Hori S."/>
            <person name="Arai W."/>
            <person name="Tsubouchi T."/>
            <person name="Morono Y."/>
            <person name="Uchiyama I."/>
            <person name="Ito T."/>
            <person name="Fujiyama A."/>
            <person name="Inagaki F."/>
            <person name="Takami H."/>
        </authorList>
    </citation>
    <scope>NUCLEOTIDE SEQUENCE</scope>
    <source>
        <strain evidence="2">Expedition CK06-06</strain>
    </source>
</reference>
<dbReference type="PANTHER" id="PTHR43135">
    <property type="entry name" value="ALPHA-D-RIBOSE 1-METHYLPHOSPHONATE 5-TRIPHOSPHATE DIPHOSPHATASE"/>
    <property type="match status" value="1"/>
</dbReference>
<proteinExistence type="predicted"/>
<gene>
    <name evidence="2" type="ORF">S01H1_36609</name>
</gene>
<evidence type="ECO:0000313" key="2">
    <source>
        <dbReference type="EMBL" id="GAG05839.1"/>
    </source>
</evidence>
<comment type="caution">
    <text evidence="2">The sequence shown here is derived from an EMBL/GenBank/DDBJ whole genome shotgun (WGS) entry which is preliminary data.</text>
</comment>
<name>X0UJ72_9ZZZZ</name>